<name>A0A814T2D5_ADIRI</name>
<gene>
    <name evidence="3" type="ORF">XAT740_LOCUS21216</name>
</gene>
<keyword evidence="4" id="KW-1185">Reference proteome</keyword>
<evidence type="ECO:0000256" key="1">
    <source>
        <dbReference type="SAM" id="MobiDB-lite"/>
    </source>
</evidence>
<organism evidence="3 4">
    <name type="scientific">Adineta ricciae</name>
    <name type="common">Rotifer</name>
    <dbReference type="NCBI Taxonomy" id="249248"/>
    <lineage>
        <taxon>Eukaryota</taxon>
        <taxon>Metazoa</taxon>
        <taxon>Spiralia</taxon>
        <taxon>Gnathifera</taxon>
        <taxon>Rotifera</taxon>
        <taxon>Eurotatoria</taxon>
        <taxon>Bdelloidea</taxon>
        <taxon>Adinetida</taxon>
        <taxon>Adinetidae</taxon>
        <taxon>Adineta</taxon>
    </lineage>
</organism>
<dbReference type="Proteomes" id="UP000663828">
    <property type="component" value="Unassembled WGS sequence"/>
</dbReference>
<evidence type="ECO:0000313" key="4">
    <source>
        <dbReference type="Proteomes" id="UP000663828"/>
    </source>
</evidence>
<sequence>STTTSTTSVTTTSTTTSTTSVTTTSTTTSTTSVTTTSTTTSTTSATTTTTSVTTSSSSSSTSTTSSTSSTSTTSKTTSTSSTSTTSTTTPTLPTAVSSLSSFCGCTNFTLSLTNILFNTTGASYQWQSSISGQNIWSNVSAVSSTASFPVSFQVNATDYKCQIIVQFPALMIFTSTLVTVTNAYCAPLVISCSSADTMNDFILRGESGTLINDVATGCAAGAYDNRTSQTITLYTNLTYVALVSTQYSSLETVGIWIDFNNNFLFESFERVAYQSLNSTLDTPITITIPSISSGAVLGTHRMRAQVAYNRIPNPCAASITYGETHDYTVNIIPYTPTNITYSQLFIMGVNPVSQCAAWANFVAQLTIRPYNLLILSGSMDPVGVKVLDPVVIGNIALALQTSTAYGPVSTNSRSWAVGSCGSPYELSASGAVCYCVTGYNIRPCVGNGNFGGINGLTCSAANQTMTVIFQY</sequence>
<dbReference type="Pfam" id="PF20009">
    <property type="entry name" value="GEVED"/>
    <property type="match status" value="1"/>
</dbReference>
<protein>
    <recommendedName>
        <fullName evidence="2">GEVED domain-containing protein</fullName>
    </recommendedName>
</protein>
<proteinExistence type="predicted"/>
<dbReference type="InterPro" id="IPR045474">
    <property type="entry name" value="GEVED"/>
</dbReference>
<evidence type="ECO:0000259" key="2">
    <source>
        <dbReference type="Pfam" id="PF20009"/>
    </source>
</evidence>
<feature type="non-terminal residue" evidence="3">
    <location>
        <position position="471"/>
    </location>
</feature>
<comment type="caution">
    <text evidence="3">The sequence shown here is derived from an EMBL/GenBank/DDBJ whole genome shotgun (WGS) entry which is preliminary data.</text>
</comment>
<reference evidence="3" key="1">
    <citation type="submission" date="2021-02" db="EMBL/GenBank/DDBJ databases">
        <authorList>
            <person name="Nowell W R."/>
        </authorList>
    </citation>
    <scope>NUCLEOTIDE SEQUENCE</scope>
</reference>
<feature type="region of interest" description="Disordered" evidence="1">
    <location>
        <begin position="1"/>
        <end position="91"/>
    </location>
</feature>
<dbReference type="AlphaFoldDB" id="A0A814T2D5"/>
<feature type="domain" description="GEVED" evidence="2">
    <location>
        <begin position="253"/>
        <end position="330"/>
    </location>
</feature>
<evidence type="ECO:0000313" key="3">
    <source>
        <dbReference type="EMBL" id="CAF1156034.1"/>
    </source>
</evidence>
<dbReference type="EMBL" id="CAJNOR010001513">
    <property type="protein sequence ID" value="CAF1156034.1"/>
    <property type="molecule type" value="Genomic_DNA"/>
</dbReference>
<accession>A0A814T2D5</accession>